<dbReference type="PRINTS" id="PR00081">
    <property type="entry name" value="GDHRDH"/>
</dbReference>
<dbReference type="InParanoid" id="A0A2U3N027"/>
<dbReference type="Gene3D" id="3.40.50.720">
    <property type="entry name" value="NAD(P)-binding Rossmann-like Domain"/>
    <property type="match status" value="1"/>
</dbReference>
<proteinExistence type="inferred from homology"/>
<dbReference type="Proteomes" id="UP000245974">
    <property type="component" value="Unassembled WGS sequence"/>
</dbReference>
<dbReference type="OrthoDB" id="9806974at2"/>
<dbReference type="InterPro" id="IPR002347">
    <property type="entry name" value="SDR_fam"/>
</dbReference>
<comment type="similarity">
    <text evidence="1">Belongs to the short-chain dehydrogenases/reductases (SDR) family.</text>
</comment>
<evidence type="ECO:0000313" key="3">
    <source>
        <dbReference type="EMBL" id="SPL70899.1"/>
    </source>
</evidence>
<reference evidence="4" key="1">
    <citation type="submission" date="2018-03" db="EMBL/GenBank/DDBJ databases">
        <authorList>
            <person name="Blom J."/>
        </authorList>
    </citation>
    <scope>NUCLEOTIDE SEQUENCE [LARGE SCALE GENOMIC DNA]</scope>
    <source>
        <strain evidence="4">KPC-SM-21</strain>
    </source>
</reference>
<dbReference type="InterPro" id="IPR036291">
    <property type="entry name" value="NAD(P)-bd_dom_sf"/>
</dbReference>
<dbReference type="SUPFAM" id="SSF51735">
    <property type="entry name" value="NAD(P)-binding Rossmann-fold domains"/>
    <property type="match status" value="1"/>
</dbReference>
<dbReference type="NCBIfam" id="NF006121">
    <property type="entry name" value="PRK08265.1"/>
    <property type="match status" value="1"/>
</dbReference>
<gene>
    <name evidence="3" type="primary">linC_2</name>
    <name evidence="3" type="ORF">KPC_2077</name>
</gene>
<accession>A0A2U3N027</accession>
<dbReference type="Pfam" id="PF13561">
    <property type="entry name" value="adh_short_C2"/>
    <property type="match status" value="1"/>
</dbReference>
<dbReference type="RefSeq" id="WP_121974349.1">
    <property type="nucleotide sequence ID" value="NZ_OOGT01000089.1"/>
</dbReference>
<dbReference type="EMBL" id="OOGT01000089">
    <property type="protein sequence ID" value="SPL70899.1"/>
    <property type="molecule type" value="Genomic_DNA"/>
</dbReference>
<protein>
    <submittedName>
        <fullName evidence="3">2,5-dichloro-2,5-cyclohexadiene-1,4-diol dehydrogenase</fullName>
        <ecNumber evidence="3">1.1.1.-</ecNumber>
    </submittedName>
</protein>
<dbReference type="EC" id="1.1.1.-" evidence="3"/>
<dbReference type="PANTHER" id="PTHR24321:SF8">
    <property type="entry name" value="ESTRADIOL 17-BETA-DEHYDROGENASE 8-RELATED"/>
    <property type="match status" value="1"/>
</dbReference>
<dbReference type="PRINTS" id="PR00080">
    <property type="entry name" value="SDRFAMILY"/>
</dbReference>
<keyword evidence="2 3" id="KW-0560">Oxidoreductase</keyword>
<evidence type="ECO:0000256" key="1">
    <source>
        <dbReference type="ARBA" id="ARBA00006484"/>
    </source>
</evidence>
<sequence>MTDLKQKVVLVTGGATHIGQAVVQELKSLGAEVIIADINQTQGQLVARATQARYEYLDLANDDSIRALSQKLTQLDIVINLACLYEDHGSQSTRQDWQNTFNVTVFGHAALVQACRPLLQSSEDGAVINISSVSARIAQKERWVYPASKATLEQLTKSMALDLAQDGIRVHALSLGWTWSVPMQMISGGDRAKTDRVAGRFHVLGRIADAEEVAQALSLLCSPKAKLLTGSVIHADGGYHILGPEATESPIEELSQ</sequence>
<evidence type="ECO:0000313" key="4">
    <source>
        <dbReference type="Proteomes" id="UP000245974"/>
    </source>
</evidence>
<dbReference type="AlphaFoldDB" id="A0A2U3N027"/>
<dbReference type="CDD" id="cd05233">
    <property type="entry name" value="SDR_c"/>
    <property type="match status" value="1"/>
</dbReference>
<name>A0A2U3N027_9GAMM</name>
<dbReference type="PANTHER" id="PTHR24321">
    <property type="entry name" value="DEHYDROGENASES, SHORT CHAIN"/>
    <property type="match status" value="1"/>
</dbReference>
<keyword evidence="4" id="KW-1185">Reference proteome</keyword>
<dbReference type="GO" id="GO:0016491">
    <property type="term" value="F:oxidoreductase activity"/>
    <property type="evidence" value="ECO:0007669"/>
    <property type="project" value="UniProtKB-KW"/>
</dbReference>
<evidence type="ECO:0000256" key="2">
    <source>
        <dbReference type="ARBA" id="ARBA00023002"/>
    </source>
</evidence>
<organism evidence="3 4">
    <name type="scientific">Acinetobacter stercoris</name>
    <dbReference type="NCBI Taxonomy" id="2126983"/>
    <lineage>
        <taxon>Bacteria</taxon>
        <taxon>Pseudomonadati</taxon>
        <taxon>Pseudomonadota</taxon>
        <taxon>Gammaproteobacteria</taxon>
        <taxon>Moraxellales</taxon>
        <taxon>Moraxellaceae</taxon>
        <taxon>Acinetobacter</taxon>
    </lineage>
</organism>